<gene>
    <name evidence="2" type="ORF">HP467_00330</name>
</gene>
<comment type="caution">
    <text evidence="2">The sequence shown here is derived from an EMBL/GenBank/DDBJ whole genome shotgun (WGS) entry which is preliminary data.</text>
</comment>
<protein>
    <submittedName>
        <fullName evidence="2">Uncharacterized protein</fullName>
    </submittedName>
</protein>
<organism evidence="2 3">
    <name type="scientific">Curtobacterium citreum</name>
    <dbReference type="NCBI Taxonomy" id="2036"/>
    <lineage>
        <taxon>Bacteria</taxon>
        <taxon>Bacillati</taxon>
        <taxon>Actinomycetota</taxon>
        <taxon>Actinomycetes</taxon>
        <taxon>Micrococcales</taxon>
        <taxon>Microbacteriaceae</taxon>
        <taxon>Curtobacterium</taxon>
    </lineage>
</organism>
<reference evidence="2 3" key="1">
    <citation type="submission" date="2020-05" db="EMBL/GenBank/DDBJ databases">
        <title>Genome Sequencing of Type Strains.</title>
        <authorList>
            <person name="Lemaire J.F."/>
            <person name="Inderbitzin P."/>
            <person name="Gregorio O.A."/>
            <person name="Collins S.B."/>
            <person name="Wespe N."/>
            <person name="Knight-Connoni V."/>
        </authorList>
    </citation>
    <scope>NUCLEOTIDE SEQUENCE [LARGE SCALE GENOMIC DNA]</scope>
    <source>
        <strain evidence="2 3">DSM 20512</strain>
    </source>
</reference>
<evidence type="ECO:0000256" key="1">
    <source>
        <dbReference type="SAM" id="MobiDB-lite"/>
    </source>
</evidence>
<evidence type="ECO:0000313" key="2">
    <source>
        <dbReference type="EMBL" id="NUU26565.1"/>
    </source>
</evidence>
<name>A0A850DPV9_9MICO</name>
<dbReference type="RefSeq" id="WP_175324824.1">
    <property type="nucleotide sequence ID" value="NZ_BAAAWP010000001.1"/>
</dbReference>
<accession>A0A850DPV9</accession>
<dbReference type="EMBL" id="JABMCG010000037">
    <property type="protein sequence ID" value="NUU26565.1"/>
    <property type="molecule type" value="Genomic_DNA"/>
</dbReference>
<dbReference type="Proteomes" id="UP000539146">
    <property type="component" value="Unassembled WGS sequence"/>
</dbReference>
<sequence length="55" mass="6427">MSEYESDQRVEPVHITTYRHLRRAVRRGWALPEPPAAPSLADLSRVRVRGRTERT</sequence>
<proteinExistence type="predicted"/>
<evidence type="ECO:0000313" key="3">
    <source>
        <dbReference type="Proteomes" id="UP000539146"/>
    </source>
</evidence>
<feature type="region of interest" description="Disordered" evidence="1">
    <location>
        <begin position="33"/>
        <end position="55"/>
    </location>
</feature>
<dbReference type="AlphaFoldDB" id="A0A850DPV9"/>